<evidence type="ECO:0000313" key="1">
    <source>
        <dbReference type="EMBL" id="MBC8434330.1"/>
    </source>
</evidence>
<reference evidence="1 2" key="1">
    <citation type="submission" date="2020-08" db="EMBL/GenBank/DDBJ databases">
        <title>Bridging the membrane lipid divide: bacteria of the FCB group superphylum have the potential to synthesize archaeal ether lipids.</title>
        <authorList>
            <person name="Villanueva L."/>
            <person name="Von Meijenfeldt F.A.B."/>
            <person name="Westbye A.B."/>
            <person name="Yadav S."/>
            <person name="Hopmans E.C."/>
            <person name="Dutilh B.E."/>
            <person name="Sinninghe Damste J.S."/>
        </authorList>
    </citation>
    <scope>NUCLEOTIDE SEQUENCE [LARGE SCALE GENOMIC DNA]</scope>
    <source>
        <strain evidence="1">NIOZ-UU17</strain>
    </source>
</reference>
<gene>
    <name evidence="1" type="ORF">H8D96_20670</name>
</gene>
<dbReference type="EMBL" id="JACNIG010000417">
    <property type="protein sequence ID" value="MBC8434330.1"/>
    <property type="molecule type" value="Genomic_DNA"/>
</dbReference>
<protein>
    <submittedName>
        <fullName evidence="1">Uncharacterized protein</fullName>
    </submittedName>
</protein>
<sequence length="297" mass="33589">MVWAAGYRNVGPHKKTIFMTYDHNKKAGNEGDIVKHVALIAALNVISATKSSEQFNFVDLFAGYAFNPLLDKNEWKNGIGKIHNQSSKVTDKNVRLYFNWYLSRPILSGGIYPGSSLIAHDTLINNGAIPHLTLYDISQKAFLNLNLAFGNTNHSIFNRPAEENDNEITESNFLFIDPPGLFSSQKKDFPKPDDLIKFEDFPKDKNILVWLPITISTITKPPSESKQTINAIKLFREKGYQITKTRWAIGGRVVGCFMAYKLPQKAVESLRAAIENMVEIVDWKSKFSMPIQHLEPI</sequence>
<dbReference type="SUPFAM" id="SSF53335">
    <property type="entry name" value="S-adenosyl-L-methionine-dependent methyltransferases"/>
    <property type="match status" value="1"/>
</dbReference>
<dbReference type="AlphaFoldDB" id="A0A8J6TUT7"/>
<organism evidence="1 2">
    <name type="scientific">Candidatus Desulfatibia vada</name>
    <dbReference type="NCBI Taxonomy" id="2841696"/>
    <lineage>
        <taxon>Bacteria</taxon>
        <taxon>Pseudomonadati</taxon>
        <taxon>Thermodesulfobacteriota</taxon>
        <taxon>Desulfobacteria</taxon>
        <taxon>Desulfobacterales</taxon>
        <taxon>Desulfobacterales incertae sedis</taxon>
        <taxon>Candidatus Desulfatibia</taxon>
    </lineage>
</organism>
<evidence type="ECO:0000313" key="2">
    <source>
        <dbReference type="Proteomes" id="UP000605201"/>
    </source>
</evidence>
<proteinExistence type="predicted"/>
<accession>A0A8J6TUT7</accession>
<dbReference type="InterPro" id="IPR029063">
    <property type="entry name" value="SAM-dependent_MTases_sf"/>
</dbReference>
<dbReference type="Gene3D" id="3.40.50.150">
    <property type="entry name" value="Vaccinia Virus protein VP39"/>
    <property type="match status" value="1"/>
</dbReference>
<name>A0A8J6TUT7_9BACT</name>
<dbReference type="Proteomes" id="UP000605201">
    <property type="component" value="Unassembled WGS sequence"/>
</dbReference>
<comment type="caution">
    <text evidence="1">The sequence shown here is derived from an EMBL/GenBank/DDBJ whole genome shotgun (WGS) entry which is preliminary data.</text>
</comment>